<organism evidence="2 3">
    <name type="scientific">Pseudocitrobacter faecalis</name>
    <dbReference type="NCBI Taxonomy" id="1398493"/>
    <lineage>
        <taxon>Bacteria</taxon>
        <taxon>Pseudomonadati</taxon>
        <taxon>Pseudomonadota</taxon>
        <taxon>Gammaproteobacteria</taxon>
        <taxon>Enterobacterales</taxon>
        <taxon>Enterobacteriaceae</taxon>
        <taxon>Pseudocitrobacter</taxon>
    </lineage>
</organism>
<comment type="caution">
    <text evidence="2">The sequence shown here is derived from an EMBL/GenBank/DDBJ whole genome shotgun (WGS) entry which is preliminary data.</text>
</comment>
<keyword evidence="1" id="KW-0812">Transmembrane</keyword>
<feature type="transmembrane region" description="Helical" evidence="1">
    <location>
        <begin position="20"/>
        <end position="43"/>
    </location>
</feature>
<keyword evidence="1" id="KW-0472">Membrane</keyword>
<keyword evidence="1" id="KW-1133">Transmembrane helix</keyword>
<sequence>MLDKLYFWKGGGTGGGSSAMSLLLIIFVLLILMGGGAGGYWYYSIYIPEQQQKAEQEALVAQRQADISSVNTFYESSLEGIAVPQAISLFDEIHRGTFPIWVAQVGNTLGFSCDTKKCNFSFELEDGIIATYPSLTLWGKTYKASPFLPKSGKVKFGFQYTNVAVKLESNEFLKAYKAKKPIALFPCGEILSYITAYNSYLGKTPQKGGVIKLKTFPATTVEELEKKLGSQVYAFGIRSATWEIEVKEQLNNDLSSPLTDMQALLYQQPYRSAFLIRKIDSTDKGMKVSGGLVCKA</sequence>
<evidence type="ECO:0000313" key="3">
    <source>
        <dbReference type="Proteomes" id="UP000253201"/>
    </source>
</evidence>
<name>A0ABX9FUD1_9ENTR</name>
<protein>
    <submittedName>
        <fullName evidence="2">Uncharacterized protein</fullName>
    </submittedName>
</protein>
<dbReference type="Proteomes" id="UP000253201">
    <property type="component" value="Unassembled WGS sequence"/>
</dbReference>
<evidence type="ECO:0000256" key="1">
    <source>
        <dbReference type="SAM" id="Phobius"/>
    </source>
</evidence>
<evidence type="ECO:0000313" key="2">
    <source>
        <dbReference type="EMBL" id="RBP08343.1"/>
    </source>
</evidence>
<dbReference type="RefSeq" id="WP_108474978.1">
    <property type="nucleotide sequence ID" value="NZ_QNRL01000009.1"/>
</dbReference>
<accession>A0ABX9FUD1</accession>
<gene>
    <name evidence="2" type="ORF">DFQ50_109104</name>
</gene>
<keyword evidence="3" id="KW-1185">Reference proteome</keyword>
<dbReference type="EMBL" id="QNRL01000009">
    <property type="protein sequence ID" value="RBP08343.1"/>
    <property type="molecule type" value="Genomic_DNA"/>
</dbReference>
<reference evidence="2 3" key="1">
    <citation type="submission" date="2018-06" db="EMBL/GenBank/DDBJ databases">
        <title>Genomic Encyclopedia of Type Strains, Phase IV (KMG-IV): sequencing the most valuable type-strain genomes for metagenomic binning, comparative biology and taxonomic classification.</title>
        <authorList>
            <person name="Goeker M."/>
        </authorList>
    </citation>
    <scope>NUCLEOTIDE SEQUENCE [LARGE SCALE GENOMIC DNA]</scope>
    <source>
        <strain evidence="2 3">DSM 27453</strain>
    </source>
</reference>
<proteinExistence type="predicted"/>